<dbReference type="EMBL" id="KQ434895">
    <property type="protein sequence ID" value="KZC10696.1"/>
    <property type="molecule type" value="Genomic_DNA"/>
</dbReference>
<keyword evidence="1" id="KW-0812">Transmembrane</keyword>
<dbReference type="AlphaFoldDB" id="A0A154PFN6"/>
<gene>
    <name evidence="2" type="ORF">WN55_02425</name>
</gene>
<evidence type="ECO:0000313" key="3">
    <source>
        <dbReference type="Proteomes" id="UP000076502"/>
    </source>
</evidence>
<evidence type="ECO:0000313" key="2">
    <source>
        <dbReference type="EMBL" id="KZC10696.1"/>
    </source>
</evidence>
<protein>
    <submittedName>
        <fullName evidence="2">Uncharacterized protein</fullName>
    </submittedName>
</protein>
<feature type="transmembrane region" description="Helical" evidence="1">
    <location>
        <begin position="12"/>
        <end position="29"/>
    </location>
</feature>
<proteinExistence type="predicted"/>
<dbReference type="Proteomes" id="UP000076502">
    <property type="component" value="Unassembled WGS sequence"/>
</dbReference>
<name>A0A154PFN6_DUFNO</name>
<reference evidence="2 3" key="1">
    <citation type="submission" date="2015-07" db="EMBL/GenBank/DDBJ databases">
        <title>The genome of Dufourea novaeangliae.</title>
        <authorList>
            <person name="Pan H."/>
            <person name="Kapheim K."/>
        </authorList>
    </citation>
    <scope>NUCLEOTIDE SEQUENCE [LARGE SCALE GENOMIC DNA]</scope>
    <source>
        <strain evidence="2">0120121106</strain>
        <tissue evidence="2">Whole body</tissue>
    </source>
</reference>
<dbReference type="STRING" id="178035.A0A154PFN6"/>
<keyword evidence="1" id="KW-0472">Membrane</keyword>
<keyword evidence="1" id="KW-1133">Transmembrane helix</keyword>
<sequence length="70" mass="8252">MGLPRFSLRGYFLYVLCLCGLLLVILNLLQDEIWHRMRPHPGQTPPVRVSHNTKVQYIIQSISYHFIEKT</sequence>
<evidence type="ECO:0000256" key="1">
    <source>
        <dbReference type="SAM" id="Phobius"/>
    </source>
</evidence>
<accession>A0A154PFN6</accession>
<keyword evidence="3" id="KW-1185">Reference proteome</keyword>
<organism evidence="2 3">
    <name type="scientific">Dufourea novaeangliae</name>
    <name type="common">Sweat bee</name>
    <dbReference type="NCBI Taxonomy" id="178035"/>
    <lineage>
        <taxon>Eukaryota</taxon>
        <taxon>Metazoa</taxon>
        <taxon>Ecdysozoa</taxon>
        <taxon>Arthropoda</taxon>
        <taxon>Hexapoda</taxon>
        <taxon>Insecta</taxon>
        <taxon>Pterygota</taxon>
        <taxon>Neoptera</taxon>
        <taxon>Endopterygota</taxon>
        <taxon>Hymenoptera</taxon>
        <taxon>Apocrita</taxon>
        <taxon>Aculeata</taxon>
        <taxon>Apoidea</taxon>
        <taxon>Anthophila</taxon>
        <taxon>Halictidae</taxon>
        <taxon>Rophitinae</taxon>
        <taxon>Dufourea</taxon>
    </lineage>
</organism>